<comment type="caution">
    <text evidence="2">The sequence shown here is derived from an EMBL/GenBank/DDBJ whole genome shotgun (WGS) entry which is preliminary data.</text>
</comment>
<dbReference type="EMBL" id="JACGWS010000002">
    <property type="protein sequence ID" value="MBC8753696.1"/>
    <property type="molecule type" value="Genomic_DNA"/>
</dbReference>
<organism evidence="2 3">
    <name type="scientific">Kordia aestuariivivens</name>
    <dbReference type="NCBI Taxonomy" id="2759037"/>
    <lineage>
        <taxon>Bacteria</taxon>
        <taxon>Pseudomonadati</taxon>
        <taxon>Bacteroidota</taxon>
        <taxon>Flavobacteriia</taxon>
        <taxon>Flavobacteriales</taxon>
        <taxon>Flavobacteriaceae</taxon>
        <taxon>Kordia</taxon>
    </lineage>
</organism>
<feature type="transmembrane region" description="Helical" evidence="1">
    <location>
        <begin position="77"/>
        <end position="97"/>
    </location>
</feature>
<dbReference type="RefSeq" id="WP_187560741.1">
    <property type="nucleotide sequence ID" value="NZ_JACGWS010000002.1"/>
</dbReference>
<keyword evidence="1" id="KW-0472">Membrane</keyword>
<evidence type="ECO:0000256" key="1">
    <source>
        <dbReference type="SAM" id="Phobius"/>
    </source>
</evidence>
<protein>
    <submittedName>
        <fullName evidence="2">Uncharacterized protein</fullName>
    </submittedName>
</protein>
<keyword evidence="1" id="KW-0812">Transmembrane</keyword>
<accession>A0ABR7Q5P3</accession>
<gene>
    <name evidence="2" type="ORF">H2O64_03385</name>
</gene>
<reference evidence="2 3" key="1">
    <citation type="submission" date="2020-07" db="EMBL/GenBank/DDBJ databases">
        <title>Description of Kordia aestuariivivens sp. nov., isolated from a tidal flat.</title>
        <authorList>
            <person name="Park S."/>
            <person name="Yoon J.-H."/>
        </authorList>
    </citation>
    <scope>NUCLEOTIDE SEQUENCE [LARGE SCALE GENOMIC DNA]</scope>
    <source>
        <strain evidence="2 3">YSTF-M3</strain>
    </source>
</reference>
<feature type="transmembrane region" description="Helical" evidence="1">
    <location>
        <begin position="6"/>
        <end position="31"/>
    </location>
</feature>
<sequence>MNIKKISIAFVQIILTVLLLLSGFLLIYTRIPGNGAVCDADQMIYFLVIVVFTISSIGLLLSTSALFSNSKWKKYKFFTITLICLLTFLIFSTRKIMFMTKGEKEMMLVSDDFYTLEIQLYKSGDFFSYSFDGISCEAESLGTYEVSDGVLKLIFKTKKPLLLGSLYTIDKEEVHCIDCPVSQKLKLVEK</sequence>
<dbReference type="Proteomes" id="UP000619238">
    <property type="component" value="Unassembled WGS sequence"/>
</dbReference>
<proteinExistence type="predicted"/>
<evidence type="ECO:0000313" key="3">
    <source>
        <dbReference type="Proteomes" id="UP000619238"/>
    </source>
</evidence>
<evidence type="ECO:0000313" key="2">
    <source>
        <dbReference type="EMBL" id="MBC8753696.1"/>
    </source>
</evidence>
<name>A0ABR7Q5P3_9FLAO</name>
<keyword evidence="3" id="KW-1185">Reference proteome</keyword>
<feature type="transmembrane region" description="Helical" evidence="1">
    <location>
        <begin position="43"/>
        <end position="65"/>
    </location>
</feature>
<keyword evidence="1" id="KW-1133">Transmembrane helix</keyword>